<dbReference type="PROSITE" id="PS50206">
    <property type="entry name" value="RHODANESE_3"/>
    <property type="match status" value="1"/>
</dbReference>
<feature type="transmembrane region" description="Helical" evidence="1">
    <location>
        <begin position="6"/>
        <end position="23"/>
    </location>
</feature>
<name>A0ABW4MWM2_9BACI</name>
<dbReference type="CDD" id="cd00158">
    <property type="entry name" value="RHOD"/>
    <property type="match status" value="1"/>
</dbReference>
<dbReference type="InterPro" id="IPR050229">
    <property type="entry name" value="GlpE_sulfurtransferase"/>
</dbReference>
<gene>
    <name evidence="3" type="ORF">ACFSFW_22215</name>
</gene>
<keyword evidence="1" id="KW-0472">Membrane</keyword>
<organism evidence="3 4">
    <name type="scientific">Fredinandcohnia salidurans</name>
    <dbReference type="NCBI Taxonomy" id="2595041"/>
    <lineage>
        <taxon>Bacteria</taxon>
        <taxon>Bacillati</taxon>
        <taxon>Bacillota</taxon>
        <taxon>Bacilli</taxon>
        <taxon>Bacillales</taxon>
        <taxon>Bacillaceae</taxon>
        <taxon>Fredinandcohnia</taxon>
    </lineage>
</organism>
<dbReference type="SMART" id="SM00450">
    <property type="entry name" value="RHOD"/>
    <property type="match status" value="1"/>
</dbReference>
<proteinExistence type="predicted"/>
<dbReference type="Pfam" id="PF00581">
    <property type="entry name" value="Rhodanese"/>
    <property type="match status" value="1"/>
</dbReference>
<dbReference type="Gene3D" id="3.40.250.10">
    <property type="entry name" value="Rhodanese-like domain"/>
    <property type="match status" value="1"/>
</dbReference>
<evidence type="ECO:0000313" key="3">
    <source>
        <dbReference type="EMBL" id="MFD1781375.1"/>
    </source>
</evidence>
<keyword evidence="4" id="KW-1185">Reference proteome</keyword>
<dbReference type="EMBL" id="JBHUEK010000033">
    <property type="protein sequence ID" value="MFD1781375.1"/>
    <property type="molecule type" value="Genomic_DNA"/>
</dbReference>
<dbReference type="RefSeq" id="WP_388041498.1">
    <property type="nucleotide sequence ID" value="NZ_JBHUEK010000033.1"/>
</dbReference>
<dbReference type="Proteomes" id="UP001597227">
    <property type="component" value="Unassembled WGS sequence"/>
</dbReference>
<dbReference type="PANTHER" id="PTHR43031">
    <property type="entry name" value="FAD-DEPENDENT OXIDOREDUCTASE"/>
    <property type="match status" value="1"/>
</dbReference>
<dbReference type="InterPro" id="IPR036873">
    <property type="entry name" value="Rhodanese-like_dom_sf"/>
</dbReference>
<accession>A0ABW4MWM2</accession>
<evidence type="ECO:0000256" key="1">
    <source>
        <dbReference type="SAM" id="Phobius"/>
    </source>
</evidence>
<evidence type="ECO:0000313" key="4">
    <source>
        <dbReference type="Proteomes" id="UP001597227"/>
    </source>
</evidence>
<protein>
    <submittedName>
        <fullName evidence="3">Rhodanese-like domain-containing protein</fullName>
    </submittedName>
</protein>
<reference evidence="4" key="1">
    <citation type="journal article" date="2019" name="Int. J. Syst. Evol. Microbiol.">
        <title>The Global Catalogue of Microorganisms (GCM) 10K type strain sequencing project: providing services to taxonomists for standard genome sequencing and annotation.</title>
        <authorList>
            <consortium name="The Broad Institute Genomics Platform"/>
            <consortium name="The Broad Institute Genome Sequencing Center for Infectious Disease"/>
            <person name="Wu L."/>
            <person name="Ma J."/>
        </authorList>
    </citation>
    <scope>NUCLEOTIDE SEQUENCE [LARGE SCALE GENOMIC DNA]</scope>
    <source>
        <strain evidence="4">CCUG 15531</strain>
    </source>
</reference>
<dbReference type="SUPFAM" id="SSF52821">
    <property type="entry name" value="Rhodanese/Cell cycle control phosphatase"/>
    <property type="match status" value="1"/>
</dbReference>
<evidence type="ECO:0000259" key="2">
    <source>
        <dbReference type="PROSITE" id="PS50206"/>
    </source>
</evidence>
<sequence length="134" mass="15342">MDTITVLQIGLGIIFIILVYDTFRPVKDLKQLSEADFKEKMKKSKDIAIIDVRNPYEYQTNHIKGAINLPLSKIKRKKVEVPTDKDIVLYCQTGIRSKQAAKVLRRRHKNLPLAHIKGGLYSLKTKATPGERKK</sequence>
<dbReference type="InterPro" id="IPR001763">
    <property type="entry name" value="Rhodanese-like_dom"/>
</dbReference>
<dbReference type="PANTHER" id="PTHR43031:SF1">
    <property type="entry name" value="PYRIDINE NUCLEOTIDE-DISULPHIDE OXIDOREDUCTASE"/>
    <property type="match status" value="1"/>
</dbReference>
<feature type="domain" description="Rhodanese" evidence="2">
    <location>
        <begin position="43"/>
        <end position="132"/>
    </location>
</feature>
<comment type="caution">
    <text evidence="3">The sequence shown here is derived from an EMBL/GenBank/DDBJ whole genome shotgun (WGS) entry which is preliminary data.</text>
</comment>
<keyword evidence="1" id="KW-1133">Transmembrane helix</keyword>
<keyword evidence="1" id="KW-0812">Transmembrane</keyword>